<dbReference type="KEGG" id="hazt:108682184"/>
<dbReference type="PRINTS" id="PR00449">
    <property type="entry name" value="RASTRNSFRMNG"/>
</dbReference>
<dbReference type="PROSITE" id="PS51419">
    <property type="entry name" value="RAB"/>
    <property type="match status" value="1"/>
</dbReference>
<dbReference type="PANTHER" id="PTHR45704">
    <property type="entry name" value="RAS-LIKE FAMILY MEMBER 11"/>
    <property type="match status" value="1"/>
</dbReference>
<sequence>MSSSGMRGIRRKKSAVAEVKIAVIGAPSVGKSALVVRFLTKRYIGEYDHQSEQRYRSEAVVDGEPVLFEVLDTCNKNDDDLPGAEILSWADGLLLVYSITDRQSFDWVKRCRLHFTEQGTWPLRLSGSSSPSLSPSPPPLDVSPSTSPPTLLLGNKADMVHLRQVSSEEGEILAKDMECQFCEVAASDQVLQVASAFHDLYREVQSCRKRCKTSLLDRVLGANKTSRSYVRGKSDSALPKD</sequence>
<dbReference type="SMART" id="SM00175">
    <property type="entry name" value="RAB"/>
    <property type="match status" value="1"/>
</dbReference>
<feature type="region of interest" description="Disordered" evidence="5">
    <location>
        <begin position="125"/>
        <end position="149"/>
    </location>
</feature>
<dbReference type="GeneID" id="108682184"/>
<evidence type="ECO:0000256" key="1">
    <source>
        <dbReference type="ARBA" id="ARBA00008344"/>
    </source>
</evidence>
<dbReference type="PROSITE" id="PS51421">
    <property type="entry name" value="RAS"/>
    <property type="match status" value="1"/>
</dbReference>
<keyword evidence="3" id="KW-0378">Hydrolase</keyword>
<evidence type="ECO:0000313" key="6">
    <source>
        <dbReference type="Proteomes" id="UP000694843"/>
    </source>
</evidence>
<dbReference type="OMA" id="ECWFSEV"/>
<dbReference type="Proteomes" id="UP000694843">
    <property type="component" value="Unplaced"/>
</dbReference>
<dbReference type="SUPFAM" id="SSF52540">
    <property type="entry name" value="P-loop containing nucleoside triphosphate hydrolases"/>
    <property type="match status" value="1"/>
</dbReference>
<comment type="similarity">
    <text evidence="1">Belongs to the small GTPase superfamily. Ras family.</text>
</comment>
<dbReference type="RefSeq" id="XP_018026801.1">
    <property type="nucleotide sequence ID" value="XM_018171312.2"/>
</dbReference>
<evidence type="ECO:0000256" key="4">
    <source>
        <dbReference type="ARBA" id="ARBA00048098"/>
    </source>
</evidence>
<evidence type="ECO:0000256" key="3">
    <source>
        <dbReference type="ARBA" id="ARBA00022801"/>
    </source>
</evidence>
<organism evidence="6 7">
    <name type="scientific">Hyalella azteca</name>
    <name type="common">Amphipod</name>
    <dbReference type="NCBI Taxonomy" id="294128"/>
    <lineage>
        <taxon>Eukaryota</taxon>
        <taxon>Metazoa</taxon>
        <taxon>Ecdysozoa</taxon>
        <taxon>Arthropoda</taxon>
        <taxon>Crustacea</taxon>
        <taxon>Multicrustacea</taxon>
        <taxon>Malacostraca</taxon>
        <taxon>Eumalacostraca</taxon>
        <taxon>Peracarida</taxon>
        <taxon>Amphipoda</taxon>
        <taxon>Senticaudata</taxon>
        <taxon>Talitrida</taxon>
        <taxon>Talitroidea</taxon>
        <taxon>Hyalellidae</taxon>
        <taxon>Hyalella</taxon>
    </lineage>
</organism>
<proteinExistence type="inferred from homology"/>
<dbReference type="EC" id="3.6.5.2" evidence="2"/>
<name>A0A8B7PN02_HYAAZ</name>
<dbReference type="AlphaFoldDB" id="A0A8B7PN02"/>
<dbReference type="InterPro" id="IPR001806">
    <property type="entry name" value="Small_GTPase"/>
</dbReference>
<dbReference type="GO" id="GO:0003925">
    <property type="term" value="F:G protein activity"/>
    <property type="evidence" value="ECO:0007669"/>
    <property type="project" value="UniProtKB-EC"/>
</dbReference>
<dbReference type="SMART" id="SM00173">
    <property type="entry name" value="RAS"/>
    <property type="match status" value="1"/>
</dbReference>
<evidence type="ECO:0000256" key="2">
    <source>
        <dbReference type="ARBA" id="ARBA00011984"/>
    </source>
</evidence>
<keyword evidence="6" id="KW-1185">Reference proteome</keyword>
<evidence type="ECO:0000313" key="7">
    <source>
        <dbReference type="RefSeq" id="XP_018026801.1"/>
    </source>
</evidence>
<accession>A0A8B7PN02</accession>
<dbReference type="Gene3D" id="3.40.50.300">
    <property type="entry name" value="P-loop containing nucleotide triphosphate hydrolases"/>
    <property type="match status" value="1"/>
</dbReference>
<protein>
    <recommendedName>
        <fullName evidence="2">small monomeric GTPase</fullName>
        <ecNumber evidence="2">3.6.5.2</ecNumber>
    </recommendedName>
</protein>
<dbReference type="InterPro" id="IPR051065">
    <property type="entry name" value="Ras-related_GTPase"/>
</dbReference>
<dbReference type="OrthoDB" id="18798at2759"/>
<dbReference type="InterPro" id="IPR027417">
    <property type="entry name" value="P-loop_NTPase"/>
</dbReference>
<comment type="catalytic activity">
    <reaction evidence="4">
        <text>GTP + H2O = GDP + phosphate + H(+)</text>
        <dbReference type="Rhea" id="RHEA:19669"/>
        <dbReference type="ChEBI" id="CHEBI:15377"/>
        <dbReference type="ChEBI" id="CHEBI:15378"/>
        <dbReference type="ChEBI" id="CHEBI:37565"/>
        <dbReference type="ChEBI" id="CHEBI:43474"/>
        <dbReference type="ChEBI" id="CHEBI:58189"/>
        <dbReference type="EC" id="3.6.5.2"/>
    </reaction>
</comment>
<dbReference type="Pfam" id="PF00071">
    <property type="entry name" value="Ras"/>
    <property type="match status" value="2"/>
</dbReference>
<gene>
    <name evidence="7" type="primary">LOC108682184</name>
</gene>
<dbReference type="GO" id="GO:0005525">
    <property type="term" value="F:GTP binding"/>
    <property type="evidence" value="ECO:0007669"/>
    <property type="project" value="InterPro"/>
</dbReference>
<evidence type="ECO:0000256" key="5">
    <source>
        <dbReference type="SAM" id="MobiDB-lite"/>
    </source>
</evidence>
<reference evidence="7" key="1">
    <citation type="submission" date="2025-08" db="UniProtKB">
        <authorList>
            <consortium name="RefSeq"/>
        </authorList>
    </citation>
    <scope>IDENTIFICATION</scope>
    <source>
        <tissue evidence="7">Whole organism</tissue>
    </source>
</reference>